<dbReference type="PANTHER" id="PTHR44688:SF16">
    <property type="entry name" value="DNA-BINDING TRANSCRIPTIONAL ACTIVATOR DEVR_DOSR"/>
    <property type="match status" value="1"/>
</dbReference>
<dbReference type="PROSITE" id="PS50043">
    <property type="entry name" value="HTH_LUXR_2"/>
    <property type="match status" value="1"/>
</dbReference>
<dbReference type="PANTHER" id="PTHR44688">
    <property type="entry name" value="DNA-BINDING TRANSCRIPTIONAL ACTIVATOR DEVR_DOSR"/>
    <property type="match status" value="1"/>
</dbReference>
<keyword evidence="3" id="KW-0804">Transcription</keyword>
<dbReference type="Gene3D" id="3.40.50.300">
    <property type="entry name" value="P-loop containing nucleotide triphosphate hydrolases"/>
    <property type="match status" value="1"/>
</dbReference>
<evidence type="ECO:0000313" key="5">
    <source>
        <dbReference type="EMBL" id="QWU13793.1"/>
    </source>
</evidence>
<dbReference type="InterPro" id="IPR000792">
    <property type="entry name" value="Tscrpt_reg_LuxR_C"/>
</dbReference>
<dbReference type="GO" id="GO:0003677">
    <property type="term" value="F:DNA binding"/>
    <property type="evidence" value="ECO:0007669"/>
    <property type="project" value="UniProtKB-KW"/>
</dbReference>
<dbReference type="InterPro" id="IPR027417">
    <property type="entry name" value="P-loop_NTPase"/>
</dbReference>
<dbReference type="EMBL" id="CP076607">
    <property type="protein sequence ID" value="QWU13793.1"/>
    <property type="molecule type" value="Genomic_DNA"/>
</dbReference>
<evidence type="ECO:0000259" key="4">
    <source>
        <dbReference type="PROSITE" id="PS50043"/>
    </source>
</evidence>
<proteinExistence type="predicted"/>
<evidence type="ECO:0000256" key="2">
    <source>
        <dbReference type="ARBA" id="ARBA00023125"/>
    </source>
</evidence>
<organism evidence="6 7">
    <name type="scientific">Paenibacillus sophorae</name>
    <dbReference type="NCBI Taxonomy" id="1333845"/>
    <lineage>
        <taxon>Bacteria</taxon>
        <taxon>Bacillati</taxon>
        <taxon>Bacillota</taxon>
        <taxon>Bacilli</taxon>
        <taxon>Bacillales</taxon>
        <taxon>Paenibacillaceae</taxon>
        <taxon>Paenibacillus</taxon>
    </lineage>
</organism>
<dbReference type="OrthoDB" id="182489at2"/>
<feature type="domain" description="HTH luxR-type" evidence="4">
    <location>
        <begin position="618"/>
        <end position="681"/>
    </location>
</feature>
<dbReference type="SUPFAM" id="SSF46894">
    <property type="entry name" value="C-terminal effector domain of the bipartite response regulators"/>
    <property type="match status" value="1"/>
</dbReference>
<evidence type="ECO:0000256" key="1">
    <source>
        <dbReference type="ARBA" id="ARBA00023015"/>
    </source>
</evidence>
<dbReference type="EMBL" id="FODH01000001">
    <property type="protein sequence ID" value="SEN27922.1"/>
    <property type="molecule type" value="Genomic_DNA"/>
</dbReference>
<dbReference type="SMART" id="SM00421">
    <property type="entry name" value="HTH_LUXR"/>
    <property type="match status" value="1"/>
</dbReference>
<dbReference type="GO" id="GO:0006355">
    <property type="term" value="P:regulation of DNA-templated transcription"/>
    <property type="evidence" value="ECO:0007669"/>
    <property type="project" value="InterPro"/>
</dbReference>
<dbReference type="PROSITE" id="PS00622">
    <property type="entry name" value="HTH_LUXR_1"/>
    <property type="match status" value="1"/>
</dbReference>
<dbReference type="Proteomes" id="UP000198809">
    <property type="component" value="Unassembled WGS sequence"/>
</dbReference>
<protein>
    <submittedName>
        <fullName evidence="5">Helix-turn-helix transcriptional regulator</fullName>
    </submittedName>
    <submittedName>
        <fullName evidence="6">Regulatory protein, luxR family</fullName>
    </submittedName>
</protein>
<name>A0A1H8F8A8_9BACL</name>
<dbReference type="STRING" id="1333845.SAMN04487895_10124"/>
<dbReference type="CDD" id="cd06170">
    <property type="entry name" value="LuxR_C_like"/>
    <property type="match status" value="1"/>
</dbReference>
<dbReference type="Pfam" id="PF00196">
    <property type="entry name" value="GerE"/>
    <property type="match status" value="1"/>
</dbReference>
<evidence type="ECO:0000313" key="8">
    <source>
        <dbReference type="Proteomes" id="UP000683429"/>
    </source>
</evidence>
<evidence type="ECO:0000313" key="6">
    <source>
        <dbReference type="EMBL" id="SEN27922.1"/>
    </source>
</evidence>
<evidence type="ECO:0000313" key="7">
    <source>
        <dbReference type="Proteomes" id="UP000198809"/>
    </source>
</evidence>
<dbReference type="Proteomes" id="UP000683429">
    <property type="component" value="Chromosome"/>
</dbReference>
<gene>
    <name evidence="5" type="ORF">KP014_17695</name>
    <name evidence="6" type="ORF">SAMN04487895_10124</name>
</gene>
<reference evidence="5 8" key="2">
    <citation type="submission" date="2021-06" db="EMBL/GenBank/DDBJ databases">
        <title>Whole genome sequence of Paenibacillus sophorae DSM23020 for comparative genomics.</title>
        <authorList>
            <person name="Kim M.-J."/>
            <person name="Lee G."/>
            <person name="Shin J.-H."/>
        </authorList>
    </citation>
    <scope>NUCLEOTIDE SEQUENCE [LARGE SCALE GENOMIC DNA]</scope>
    <source>
        <strain evidence="5 8">DSM 23020</strain>
    </source>
</reference>
<dbReference type="InterPro" id="IPR016032">
    <property type="entry name" value="Sig_transdc_resp-reg_C-effctor"/>
</dbReference>
<evidence type="ECO:0000256" key="3">
    <source>
        <dbReference type="ARBA" id="ARBA00023163"/>
    </source>
</evidence>
<sequence length="681" mass="78139">MTVEISSLEERELQFIVGRSTEAAAFTRMLQENCENACMILHVYGTGGIGKSTYLRLCRRWAQQLDAMFVLIDSSDFIHTEQGLVEAVYKQLPLVPTTGHPASYNLSGLMDYIYFLTLEHRLVLSFDTFEEMPEMESWLRDILFPRLSKRTLLLFSGRYPLKGRWIVSPALRERICQMELDYLNPQDRMEYLQKCGLDNPELMEKLSYSTRGHPLSLSLAAAAYSPSSPAFGNDYFDEVIELWLREVPDPELRRLLDAASLLHIFHHELLAFIMDEEVSSKAFNRLIDLSFVHKSQRGWQLHDLLREFIRLRLQKRTPGLYKRLRQRAAQYYADALLSAPYTEREWEAGELFRYTGIGVARALMSEQEQRSYYWETATPSTLADAVAFANWRENHIKPISGVGVDPETGTSYSIEYTAEEIRLQMKPIDLSEVYALDPTSIKLLRNEYGQTKALFVIIPIHSNTLEWLEGDPLCSPYLNSLTREEKDKLKVLSERPAGWFMRCTYYSDLLNPAIRTAGIYLIYSYMFRGGVFVSSPFVNEISRKAYIGFGFHEVEGATHYYYDGITPTPTYAVDTRGAKLQDFLERLFTRAGLDWQGKRHEKPAVPSEPVKTGVLQPSLDGDHVLTKREKEVAKLVLAGFSNSEVAKSLYISEITVKKHLNSIYSKLGITKRIQLAQKLLS</sequence>
<keyword evidence="1" id="KW-0805">Transcription regulation</keyword>
<dbReference type="SUPFAM" id="SSF52540">
    <property type="entry name" value="P-loop containing nucleoside triphosphate hydrolases"/>
    <property type="match status" value="1"/>
</dbReference>
<accession>A0A1H8F8A8</accession>
<dbReference type="PRINTS" id="PR00038">
    <property type="entry name" value="HTHLUXR"/>
</dbReference>
<dbReference type="RefSeq" id="WP_090833679.1">
    <property type="nucleotide sequence ID" value="NZ_CP076607.1"/>
</dbReference>
<dbReference type="InterPro" id="IPR036388">
    <property type="entry name" value="WH-like_DNA-bd_sf"/>
</dbReference>
<keyword evidence="2" id="KW-0238">DNA-binding</keyword>
<reference evidence="6 7" key="1">
    <citation type="submission" date="2016-10" db="EMBL/GenBank/DDBJ databases">
        <authorList>
            <person name="de Groot N.N."/>
        </authorList>
    </citation>
    <scope>NUCLEOTIDE SEQUENCE [LARGE SCALE GENOMIC DNA]</scope>
    <source>
        <strain evidence="6 7">CGMCC 1.10238</strain>
    </source>
</reference>
<dbReference type="Gene3D" id="1.10.10.10">
    <property type="entry name" value="Winged helix-like DNA-binding domain superfamily/Winged helix DNA-binding domain"/>
    <property type="match status" value="1"/>
</dbReference>
<dbReference type="AlphaFoldDB" id="A0A1H8F8A8"/>
<keyword evidence="8" id="KW-1185">Reference proteome</keyword>